<keyword evidence="8" id="KW-0468">Viral matrix protein</keyword>
<comment type="subcellular location">
    <subcellularLocation>
        <location evidence="1 10">Host cell membrane</location>
        <topology evidence="1 10">Peripheral membrane protein</topology>
        <orientation evidence="1 10">Cytoplasmic side</orientation>
    </subcellularLocation>
    <subcellularLocation>
        <location evidence="10">Virion membrane</location>
        <topology evidence="10">Peripheral membrane protein</topology>
    </subcellularLocation>
    <subcellularLocation>
        <location evidence="10">Host endomembrane system</location>
        <topology evidence="10">Peripheral membrane protein</topology>
    </subcellularLocation>
    <text evidence="10">In virion, localizes on the intravirional side of the membrane. In the host cell, it is found associated with virus-induced membrane proliferation foci and to the plasma membrane where budding takes place.</text>
</comment>
<evidence type="ECO:0000256" key="10">
    <source>
        <dbReference type="PIRNR" id="PIRNR011355"/>
    </source>
</evidence>
<organism evidence="11 12">
    <name type="scientific">Orthomarburgvirus marburgense</name>
    <dbReference type="NCBI Taxonomy" id="3052505"/>
    <lineage>
        <taxon>Viruses</taxon>
        <taxon>Riboviria</taxon>
        <taxon>Orthornavirae</taxon>
        <taxon>Negarnaviricota</taxon>
        <taxon>Haploviricotina</taxon>
        <taxon>Monjiviricetes</taxon>
        <taxon>Mononegavirales</taxon>
        <taxon>Filoviridae</taxon>
        <taxon>Orthomarburgvirus</taxon>
    </lineage>
</organism>
<dbReference type="GO" id="GO:0020002">
    <property type="term" value="C:host cell plasma membrane"/>
    <property type="evidence" value="ECO:0007669"/>
    <property type="project" value="UniProtKB-SubCell"/>
</dbReference>
<evidence type="ECO:0000256" key="4">
    <source>
        <dbReference type="ARBA" id="ARBA00022511"/>
    </source>
</evidence>
<dbReference type="InterPro" id="IPR009433">
    <property type="entry name" value="Filo_VP24"/>
</dbReference>
<dbReference type="GO" id="GO:0016032">
    <property type="term" value="P:viral process"/>
    <property type="evidence" value="ECO:0007669"/>
    <property type="project" value="InterPro"/>
</dbReference>
<evidence type="ECO:0000256" key="9">
    <source>
        <dbReference type="ARBA" id="ARBA00045540"/>
    </source>
</evidence>
<dbReference type="PIRSF" id="PIRSF011355">
    <property type="entry name" value="VP24"/>
    <property type="match status" value="1"/>
</dbReference>
<evidence type="ECO:0000256" key="6">
    <source>
        <dbReference type="ARBA" id="ARBA00022870"/>
    </source>
</evidence>
<dbReference type="Pfam" id="PF06389">
    <property type="entry name" value="Filo_VP24"/>
    <property type="match status" value="1"/>
</dbReference>
<keyword evidence="5 10" id="KW-0946">Virion</keyword>
<reference evidence="11 12" key="1">
    <citation type="journal article" date="2014" name="J. Virol.">
        <title>Establishment and characterization of a lethal mouse model for the angola strain of marburg virus.</title>
        <authorList>
            <person name="Qiu X."/>
            <person name="Wong G."/>
            <person name="Audet J."/>
            <person name="Cutts T."/>
            <person name="Niu Y."/>
            <person name="Booth S."/>
            <person name="Kobinger G.P."/>
        </authorList>
    </citation>
    <scope>NUCLEOTIDE SEQUENCE [LARGE SCALE GENOMIC DNA]</scope>
    <source>
        <strain evidence="11">NML/M.musculus-lab/AGO/2005/Ang-MA-P2</strain>
    </source>
</reference>
<evidence type="ECO:0000313" key="12">
    <source>
        <dbReference type="Proteomes" id="UP000137769"/>
    </source>
</evidence>
<evidence type="ECO:0000256" key="5">
    <source>
        <dbReference type="ARBA" id="ARBA00022844"/>
    </source>
</evidence>
<keyword evidence="4 10" id="KW-1032">Host cell membrane</keyword>
<dbReference type="EMBL" id="KM261523">
    <property type="protein sequence ID" value="AIL25248.1"/>
    <property type="molecule type" value="Viral_cRNA"/>
</dbReference>
<dbReference type="GO" id="GO:0016020">
    <property type="term" value="C:membrane"/>
    <property type="evidence" value="ECO:0007669"/>
    <property type="project" value="InterPro"/>
</dbReference>
<evidence type="ECO:0000256" key="2">
    <source>
        <dbReference type="ARBA" id="ARBA00006713"/>
    </source>
</evidence>
<accession>A0A077D3Q8</accession>
<evidence type="ECO:0000256" key="3">
    <source>
        <dbReference type="ARBA" id="ARBA00013875"/>
    </source>
</evidence>
<dbReference type="GO" id="GO:0033645">
    <property type="term" value="C:host cell endomembrane system"/>
    <property type="evidence" value="ECO:0007669"/>
    <property type="project" value="UniProtKB-SubCell"/>
</dbReference>
<protein>
    <recommendedName>
        <fullName evidence="3 10">Membrane-associated protein VP24</fullName>
    </recommendedName>
</protein>
<keyword evidence="7 10" id="KW-0472">Membrane</keyword>
<comment type="function">
    <text evidence="9">May act as a minor matrix protein that plays a role in assembly of viral nucleocapsid and virion budding. Unlike Ebola VP24, mVP24 has no measurable impact of host dendritic cell function.</text>
</comment>
<name>A0A077D3Q8_9MONO</name>
<dbReference type="GO" id="GO:0039660">
    <property type="term" value="F:structural constituent of virion"/>
    <property type="evidence" value="ECO:0007669"/>
    <property type="project" value="UniProtKB-KW"/>
</dbReference>
<evidence type="ECO:0000256" key="8">
    <source>
        <dbReference type="ARBA" id="ARBA00023311"/>
    </source>
</evidence>
<comment type="similarity">
    <text evidence="2 10">Belongs to the filoviridae membrane-associated protein VP24 family.</text>
</comment>
<keyword evidence="6 10" id="KW-1043">Host membrane</keyword>
<dbReference type="Proteomes" id="UP000137769">
    <property type="component" value="Genome"/>
</dbReference>
<evidence type="ECO:0000256" key="7">
    <source>
        <dbReference type="ARBA" id="ARBA00023136"/>
    </source>
</evidence>
<sequence>MAELSTRYNLPVNVTEKSINLDLNSTARWIKEPSVGGWTVKWGNFVFHIPNTGMTLLHHLKSNFVVPEWQQTRNLFSHLFKNPKSTIIEPFLALRILLGVALKDQELQQSLIPGFRSIVHMLSEWLLLEVTSAIHISPNLLGIYLTSDMFKILMAGMKNFFNKMFTLHVVNDHGKPSSIEIKLTGQQIIITRVNMGFLVEVRRIDIEPCCGETVLSESVVFGLVAEAVLREHSQMEKGQPLNLTQYMNSKIAI</sequence>
<proteinExistence type="inferred from homology"/>
<evidence type="ECO:0000313" key="11">
    <source>
        <dbReference type="EMBL" id="AIL25248.1"/>
    </source>
</evidence>
<evidence type="ECO:0000256" key="1">
    <source>
        <dbReference type="ARBA" id="ARBA00004501"/>
    </source>
</evidence>
<dbReference type="GO" id="GO:0055036">
    <property type="term" value="C:virion membrane"/>
    <property type="evidence" value="ECO:0007669"/>
    <property type="project" value="UniProtKB-SubCell"/>
</dbReference>